<keyword evidence="4" id="KW-1185">Reference proteome</keyword>
<dbReference type="PANTHER" id="PTHR37488:SF7">
    <property type="entry name" value="DUF1275 DOMAIN PROTEIN"/>
    <property type="match status" value="1"/>
</dbReference>
<dbReference type="Proteomes" id="UP001239445">
    <property type="component" value="Unassembled WGS sequence"/>
</dbReference>
<comment type="caution">
    <text evidence="3">The sequence shown here is derived from an EMBL/GenBank/DDBJ whole genome shotgun (WGS) entry which is preliminary data.</text>
</comment>
<keyword evidence="2" id="KW-0472">Membrane</keyword>
<keyword evidence="2" id="KW-1133">Transmembrane helix</keyword>
<feature type="transmembrane region" description="Helical" evidence="2">
    <location>
        <begin position="128"/>
        <end position="151"/>
    </location>
</feature>
<accession>A0AAJ0BGS4</accession>
<name>A0AAJ0BGS4_9PEZI</name>
<dbReference type="EMBL" id="MU839829">
    <property type="protein sequence ID" value="KAK1757974.1"/>
    <property type="molecule type" value="Genomic_DNA"/>
</dbReference>
<dbReference type="InterPro" id="IPR010699">
    <property type="entry name" value="DUF1275"/>
</dbReference>
<organism evidence="3 4">
    <name type="scientific">Echria macrotheca</name>
    <dbReference type="NCBI Taxonomy" id="438768"/>
    <lineage>
        <taxon>Eukaryota</taxon>
        <taxon>Fungi</taxon>
        <taxon>Dikarya</taxon>
        <taxon>Ascomycota</taxon>
        <taxon>Pezizomycotina</taxon>
        <taxon>Sordariomycetes</taxon>
        <taxon>Sordariomycetidae</taxon>
        <taxon>Sordariales</taxon>
        <taxon>Schizotheciaceae</taxon>
        <taxon>Echria</taxon>
    </lineage>
</organism>
<dbReference type="PANTHER" id="PTHR37488">
    <property type="entry name" value="DUF1275 DOMAIN-CONTAINING PROTEIN"/>
    <property type="match status" value="1"/>
</dbReference>
<keyword evidence="2" id="KW-0812">Transmembrane</keyword>
<evidence type="ECO:0000256" key="1">
    <source>
        <dbReference type="SAM" id="MobiDB-lite"/>
    </source>
</evidence>
<dbReference type="Pfam" id="PF06912">
    <property type="entry name" value="DUF1275"/>
    <property type="match status" value="1"/>
</dbReference>
<protein>
    <recommendedName>
        <fullName evidence="5">DUF1275 domain protein</fullName>
    </recommendedName>
</protein>
<feature type="transmembrane region" description="Helical" evidence="2">
    <location>
        <begin position="239"/>
        <end position="256"/>
    </location>
</feature>
<evidence type="ECO:0000313" key="4">
    <source>
        <dbReference type="Proteomes" id="UP001239445"/>
    </source>
</evidence>
<proteinExistence type="predicted"/>
<evidence type="ECO:0000313" key="3">
    <source>
        <dbReference type="EMBL" id="KAK1757974.1"/>
    </source>
</evidence>
<feature type="region of interest" description="Disordered" evidence="1">
    <location>
        <begin position="1"/>
        <end position="28"/>
    </location>
</feature>
<gene>
    <name evidence="3" type="ORF">QBC47DRAFT_131728</name>
</gene>
<dbReference type="AlphaFoldDB" id="A0AAJ0BGS4"/>
<feature type="transmembrane region" description="Helical" evidence="2">
    <location>
        <begin position="262"/>
        <end position="283"/>
    </location>
</feature>
<feature type="compositionally biased region" description="Polar residues" evidence="1">
    <location>
        <begin position="1"/>
        <end position="21"/>
    </location>
</feature>
<reference evidence="3" key="1">
    <citation type="submission" date="2023-06" db="EMBL/GenBank/DDBJ databases">
        <title>Genome-scale phylogeny and comparative genomics of the fungal order Sordariales.</title>
        <authorList>
            <consortium name="Lawrence Berkeley National Laboratory"/>
            <person name="Hensen N."/>
            <person name="Bonometti L."/>
            <person name="Westerberg I."/>
            <person name="Brannstrom I.O."/>
            <person name="Guillou S."/>
            <person name="Cros-Aarteil S."/>
            <person name="Calhoun S."/>
            <person name="Haridas S."/>
            <person name="Kuo A."/>
            <person name="Mondo S."/>
            <person name="Pangilinan J."/>
            <person name="Riley R."/>
            <person name="Labutti K."/>
            <person name="Andreopoulos B."/>
            <person name="Lipzen A."/>
            <person name="Chen C."/>
            <person name="Yanf M."/>
            <person name="Daum C."/>
            <person name="Ng V."/>
            <person name="Clum A."/>
            <person name="Steindorff A."/>
            <person name="Ohm R."/>
            <person name="Martin F."/>
            <person name="Silar P."/>
            <person name="Natvig D."/>
            <person name="Lalanne C."/>
            <person name="Gautier V."/>
            <person name="Ament-Velasquez S.L."/>
            <person name="Kruys A."/>
            <person name="Hutchinson M.I."/>
            <person name="Powell A.J."/>
            <person name="Barry K."/>
            <person name="Miller A.N."/>
            <person name="Grigoriev I.V."/>
            <person name="Debuchy R."/>
            <person name="Gladieux P."/>
            <person name="Thoren M.H."/>
            <person name="Johannesson H."/>
        </authorList>
    </citation>
    <scope>NUCLEOTIDE SEQUENCE</scope>
    <source>
        <strain evidence="3">PSN4</strain>
    </source>
</reference>
<evidence type="ECO:0008006" key="5">
    <source>
        <dbReference type="Google" id="ProtNLM"/>
    </source>
</evidence>
<feature type="transmembrane region" description="Helical" evidence="2">
    <location>
        <begin position="97"/>
        <end position="116"/>
    </location>
</feature>
<feature type="transmembrane region" description="Helical" evidence="2">
    <location>
        <begin position="180"/>
        <end position="198"/>
    </location>
</feature>
<sequence length="298" mass="31698">MSSDPDPNNSGISTPTLQKRSCATGDARRPRGAWLSNLLDDVSLRHADTPLLACCMVSGLCDSVAFNATGTFASMQTGNTIFLALGAASLPPNMTLLWLRALVSISAFWAGCFVFARARDLRPQSKATLAISFLLQAIFILVTAALAQAHVVPAFAQARLSPTLDHEQEIVRAALEEDPLALLPLALLAFQFGGQIVASRVLGFNEVPTNVLTSLYCDLLSDPLLFARLGKNHKRNRRVIAAVLLVVGGIVGGWLQRTSAGMSAALWIAGGIKMVIAAAWLMWSSREPTSGEKSAGTV</sequence>
<evidence type="ECO:0000256" key="2">
    <source>
        <dbReference type="SAM" id="Phobius"/>
    </source>
</evidence>